<dbReference type="InterPro" id="IPR023032">
    <property type="entry name" value="tRNA_MAMT_biosynth_bifunc_MnmC"/>
</dbReference>
<evidence type="ECO:0000256" key="2">
    <source>
        <dbReference type="ARBA" id="ARBA00022603"/>
    </source>
</evidence>
<dbReference type="PANTHER" id="PTHR13847">
    <property type="entry name" value="SARCOSINE DEHYDROGENASE-RELATED"/>
    <property type="match status" value="1"/>
</dbReference>
<evidence type="ECO:0000313" key="13">
    <source>
        <dbReference type="EMBL" id="MDQ9091275.1"/>
    </source>
</evidence>
<comment type="similarity">
    <text evidence="10">In the C-terminal section; belongs to the DAO family.</text>
</comment>
<reference evidence="13 14" key="1">
    <citation type="submission" date="2023-08" db="EMBL/GenBank/DDBJ databases">
        <title>Pseudoalteromonas haloplanktis LL1 genome.</title>
        <authorList>
            <person name="Wu S."/>
        </authorList>
    </citation>
    <scope>NUCLEOTIDE SEQUENCE [LARGE SCALE GENOMIC DNA]</scope>
    <source>
        <strain evidence="13 14">LL1</strain>
    </source>
</reference>
<evidence type="ECO:0000259" key="12">
    <source>
        <dbReference type="Pfam" id="PF05430"/>
    </source>
</evidence>
<dbReference type="Gene3D" id="3.30.9.10">
    <property type="entry name" value="D-Amino Acid Oxidase, subunit A, domain 2"/>
    <property type="match status" value="1"/>
</dbReference>
<evidence type="ECO:0000256" key="6">
    <source>
        <dbReference type="ARBA" id="ARBA00022694"/>
    </source>
</evidence>
<comment type="cofactor">
    <cofactor evidence="10">
        <name>FAD</name>
        <dbReference type="ChEBI" id="CHEBI:57692"/>
    </cofactor>
</comment>
<evidence type="ECO:0000256" key="4">
    <source>
        <dbReference type="ARBA" id="ARBA00022679"/>
    </source>
</evidence>
<comment type="function">
    <text evidence="10">Catalyzes the last two steps in the biosynthesis of 5-methylaminomethyl-2-thiouridine (mnm(5)s(2)U) at the wobble position (U34) in tRNA. Catalyzes the FAD-dependent demodification of cmnm(5)s(2)U34 to nm(5)s(2)U34, followed by the transfer of a methyl group from S-adenosyl-L-methionine to nm(5)s(2)U34, to form mnm(5)s(2)U34.</text>
</comment>
<evidence type="ECO:0000256" key="9">
    <source>
        <dbReference type="ARBA" id="ARBA00023268"/>
    </source>
</evidence>
<evidence type="ECO:0000313" key="14">
    <source>
        <dbReference type="Proteomes" id="UP001226574"/>
    </source>
</evidence>
<dbReference type="Gene3D" id="3.50.50.60">
    <property type="entry name" value="FAD/NAD(P)-binding domain"/>
    <property type="match status" value="1"/>
</dbReference>
<dbReference type="NCBIfam" id="TIGR03197">
    <property type="entry name" value="MnmC_Cterm"/>
    <property type="match status" value="1"/>
</dbReference>
<dbReference type="EC" id="2.1.1.61" evidence="10"/>
<keyword evidence="2 10" id="KW-0489">Methyltransferase</keyword>
<dbReference type="InterPro" id="IPR036188">
    <property type="entry name" value="FAD/NAD-bd_sf"/>
</dbReference>
<dbReference type="RefSeq" id="WP_138555978.1">
    <property type="nucleotide sequence ID" value="NZ_JAVIFY010000003.1"/>
</dbReference>
<comment type="catalytic activity">
    <reaction evidence="10">
        <text>5-aminomethyl-2-thiouridine(34) in tRNA + S-adenosyl-L-methionine = 5-methylaminomethyl-2-thiouridine(34) in tRNA + S-adenosyl-L-homocysteine + H(+)</text>
        <dbReference type="Rhea" id="RHEA:19569"/>
        <dbReference type="Rhea" id="RHEA-COMP:10195"/>
        <dbReference type="Rhea" id="RHEA-COMP:10197"/>
        <dbReference type="ChEBI" id="CHEBI:15378"/>
        <dbReference type="ChEBI" id="CHEBI:57856"/>
        <dbReference type="ChEBI" id="CHEBI:59789"/>
        <dbReference type="ChEBI" id="CHEBI:74454"/>
        <dbReference type="ChEBI" id="CHEBI:74455"/>
        <dbReference type="EC" id="2.1.1.61"/>
    </reaction>
</comment>
<evidence type="ECO:0000256" key="5">
    <source>
        <dbReference type="ARBA" id="ARBA00022691"/>
    </source>
</evidence>
<dbReference type="InterPro" id="IPR029063">
    <property type="entry name" value="SAM-dependent_MTases_sf"/>
</dbReference>
<dbReference type="EMBL" id="JAVIFY010000003">
    <property type="protein sequence ID" value="MDQ9091275.1"/>
    <property type="molecule type" value="Genomic_DNA"/>
</dbReference>
<evidence type="ECO:0000256" key="7">
    <source>
        <dbReference type="ARBA" id="ARBA00022827"/>
    </source>
</evidence>
<evidence type="ECO:0000256" key="8">
    <source>
        <dbReference type="ARBA" id="ARBA00023002"/>
    </source>
</evidence>
<keyword evidence="5 10" id="KW-0949">S-adenosyl-L-methionine</keyword>
<feature type="domain" description="FAD dependent oxidoreductase" evidence="11">
    <location>
        <begin position="271"/>
        <end position="638"/>
    </location>
</feature>
<sequence length="672" mass="75185">MIKNADIHFNHLGTPVANNFDDVYFSNDDGLAESNYVFYQQNDIPRRLQNHDRSHFVIAETGFGTGLNFLNTWLQFKTHLANRQHDENKVQNQQNVNRLYFISFEKYPIKKSDLATALQAWPELALLSKQLLQNYPINLAGCHRLEFDNGCVVLDLYFGDVQESINNMAYNQLGLIDAWYLDGFAPSKNPDMWQQSLFQRMVDISRNNATLATFTAAGFVRRGLIAAGFEVQKAKGYGRKREMLTGKLAQANSTHSAPPYFANQASQLTNVAVIGGGIASSAALYSLAKRGIKSQLFCQDSQLAMGASHNVQGAVYPHLQAKNSPHSEFFAHSFLYAKRLYQQLTTNGYSFDHQWCGVLQHAVKQPLAERHLNIETKQLWPNALMHSVTPEQADEIAGVESGYAGVYFPLAGWVNPPQLVNALFEQARALSDIQSHFNCDIDTLEKTPNGWILKSEQAQFGPFSDVIICAGEHSDRFTQTKALPIVGVRGQVSHVQASEASKKLKTVLCHKGYFTPAYLGKHCMGATFEKNSKSREVTEQDNVKNRDQLLNFYGHCEFATSLGEINSAKAAVRCSFIDHLPMAGEWAEQTDYVTAFANLRLGKRYQYQPLQQPQQGLHILTGFGARGLCSAPLAAEHLIAHLNNEPSPLSERVSQAIHPARFLVRDLIRNKI</sequence>
<dbReference type="Proteomes" id="UP001226574">
    <property type="component" value="Unassembled WGS sequence"/>
</dbReference>
<keyword evidence="9 10" id="KW-0511">Multifunctional enzyme</keyword>
<dbReference type="Gene3D" id="3.40.50.150">
    <property type="entry name" value="Vaccinia Virus protein VP39"/>
    <property type="match status" value="1"/>
</dbReference>
<gene>
    <name evidence="10 13" type="primary">mnmC</name>
    <name evidence="13" type="ORF">RC083_06680</name>
</gene>
<dbReference type="Pfam" id="PF05430">
    <property type="entry name" value="Methyltransf_30"/>
    <property type="match status" value="1"/>
</dbReference>
<dbReference type="InterPro" id="IPR017610">
    <property type="entry name" value="tRNA_S-uridine_synth_MnmC_C"/>
</dbReference>
<protein>
    <recommendedName>
        <fullName evidence="10">tRNA 5-methylaminomethyl-2-thiouridine biosynthesis bifunctional protein MnmC</fullName>
        <shortName evidence="10">tRNA mnm(5)s(2)U biosynthesis bifunctional protein</shortName>
    </recommendedName>
    <domain>
        <recommendedName>
            <fullName evidence="10">tRNA (mnm(5)s(2)U34)-methyltransferase</fullName>
            <ecNumber evidence="10">2.1.1.61</ecNumber>
        </recommendedName>
    </domain>
    <domain>
        <recommendedName>
            <fullName evidence="10">FAD-dependent cmnm(5)s(2)U34 oxidoreductase</fullName>
            <ecNumber evidence="10">1.5.-.-</ecNumber>
        </recommendedName>
    </domain>
</protein>
<keyword evidence="4 10" id="KW-0808">Transferase</keyword>
<dbReference type="Pfam" id="PF01266">
    <property type="entry name" value="DAO"/>
    <property type="match status" value="1"/>
</dbReference>
<accession>A0ABU1B9T8</accession>
<evidence type="ECO:0000259" key="11">
    <source>
        <dbReference type="Pfam" id="PF01266"/>
    </source>
</evidence>
<proteinExistence type="inferred from homology"/>
<name>A0ABU1B9T8_PSEHA</name>
<organism evidence="13 14">
    <name type="scientific">Pseudoalteromonas haloplanktis</name>
    <name type="common">Alteromonas haloplanktis</name>
    <dbReference type="NCBI Taxonomy" id="228"/>
    <lineage>
        <taxon>Bacteria</taxon>
        <taxon>Pseudomonadati</taxon>
        <taxon>Pseudomonadota</taxon>
        <taxon>Gammaproteobacteria</taxon>
        <taxon>Alteromonadales</taxon>
        <taxon>Pseudoalteromonadaceae</taxon>
        <taxon>Pseudoalteromonas</taxon>
    </lineage>
</organism>
<keyword evidence="6 10" id="KW-0819">tRNA processing</keyword>
<keyword evidence="3 10" id="KW-0285">Flavoprotein</keyword>
<dbReference type="PANTHER" id="PTHR13847:SF283">
    <property type="entry name" value="TRNA 5-METHYLAMINOMETHYL-2-THIOURIDINE BIOSYNTHESIS BIFUNCTIONAL PROTEIN MNMC"/>
    <property type="match status" value="1"/>
</dbReference>
<dbReference type="SUPFAM" id="SSF51905">
    <property type="entry name" value="FAD/NAD(P)-binding domain"/>
    <property type="match status" value="1"/>
</dbReference>
<keyword evidence="14" id="KW-1185">Reference proteome</keyword>
<dbReference type="InterPro" id="IPR047785">
    <property type="entry name" value="tRNA_MNMC2"/>
</dbReference>
<keyword evidence="1 10" id="KW-0963">Cytoplasm</keyword>
<dbReference type="EC" id="1.5.-.-" evidence="10"/>
<evidence type="ECO:0000256" key="3">
    <source>
        <dbReference type="ARBA" id="ARBA00022630"/>
    </source>
</evidence>
<dbReference type="NCBIfam" id="NF002481">
    <property type="entry name" value="PRK01747.1-2"/>
    <property type="match status" value="1"/>
</dbReference>
<evidence type="ECO:0000256" key="1">
    <source>
        <dbReference type="ARBA" id="ARBA00022490"/>
    </source>
</evidence>
<comment type="similarity">
    <text evidence="10">In the N-terminal section; belongs to the methyltransferase superfamily. tRNA (mnm(5)s(2)U34)-methyltransferase family.</text>
</comment>
<dbReference type="InterPro" id="IPR006076">
    <property type="entry name" value="FAD-dep_OxRdtase"/>
</dbReference>
<comment type="caution">
    <text evidence="13">The sequence shown here is derived from an EMBL/GenBank/DDBJ whole genome shotgun (WGS) entry which is preliminary data.</text>
</comment>
<dbReference type="InterPro" id="IPR008471">
    <property type="entry name" value="MnmC-like_methylTransf"/>
</dbReference>
<feature type="domain" description="MnmC-like methyltransferase" evidence="12">
    <location>
        <begin position="123"/>
        <end position="247"/>
    </location>
</feature>
<keyword evidence="8 10" id="KW-0560">Oxidoreductase</keyword>
<feature type="region of interest" description="tRNA (mnm(5)s(2)U34)-methyltransferase" evidence="10">
    <location>
        <begin position="1"/>
        <end position="249"/>
    </location>
</feature>
<evidence type="ECO:0000256" key="10">
    <source>
        <dbReference type="HAMAP-Rule" id="MF_01102"/>
    </source>
</evidence>
<dbReference type="NCBIfam" id="NF033855">
    <property type="entry name" value="tRNA_MNMC2"/>
    <property type="match status" value="1"/>
</dbReference>
<dbReference type="HAMAP" id="MF_01102">
    <property type="entry name" value="MnmC"/>
    <property type="match status" value="1"/>
</dbReference>
<keyword evidence="7 10" id="KW-0274">FAD</keyword>
<comment type="subcellular location">
    <subcellularLocation>
        <location evidence="10">Cytoplasm</location>
    </subcellularLocation>
</comment>
<feature type="region of interest" description="FAD-dependent cmnm(5)s(2)U34 oxidoreductase" evidence="10">
    <location>
        <begin position="274"/>
        <end position="672"/>
    </location>
</feature>